<sequence>MKIGVRTKLVIYFLVISVIPLTLITVYSTLTLRDSYTSDRLAQLEATAGNKANTISFWFGYRKSDTVTLSHSPGLEDSVGILVDPTANQAEKNSARAYAQEYLDNMIEKYIVEGTKTYYEIVVLDENGTIILQSNDPEWTGYTHSL</sequence>
<gene>
    <name evidence="2" type="ORF">LCGC14_2859710</name>
</gene>
<evidence type="ECO:0000256" key="1">
    <source>
        <dbReference type="SAM" id="Phobius"/>
    </source>
</evidence>
<feature type="transmembrane region" description="Helical" evidence="1">
    <location>
        <begin position="9"/>
        <end position="30"/>
    </location>
</feature>
<protein>
    <submittedName>
        <fullName evidence="2">Uncharacterized protein</fullName>
    </submittedName>
</protein>
<keyword evidence="1" id="KW-0812">Transmembrane</keyword>
<comment type="caution">
    <text evidence="2">The sequence shown here is derived from an EMBL/GenBank/DDBJ whole genome shotgun (WGS) entry which is preliminary data.</text>
</comment>
<feature type="non-terminal residue" evidence="2">
    <location>
        <position position="146"/>
    </location>
</feature>
<dbReference type="EMBL" id="LAZR01055235">
    <property type="protein sequence ID" value="KKK76828.1"/>
    <property type="molecule type" value="Genomic_DNA"/>
</dbReference>
<keyword evidence="1" id="KW-1133">Transmembrane helix</keyword>
<proteinExistence type="predicted"/>
<reference evidence="2" key="1">
    <citation type="journal article" date="2015" name="Nature">
        <title>Complex archaea that bridge the gap between prokaryotes and eukaryotes.</title>
        <authorList>
            <person name="Spang A."/>
            <person name="Saw J.H."/>
            <person name="Jorgensen S.L."/>
            <person name="Zaremba-Niedzwiedzka K."/>
            <person name="Martijn J."/>
            <person name="Lind A.E."/>
            <person name="van Eijk R."/>
            <person name="Schleper C."/>
            <person name="Guy L."/>
            <person name="Ettema T.J."/>
        </authorList>
    </citation>
    <scope>NUCLEOTIDE SEQUENCE</scope>
</reference>
<dbReference type="AlphaFoldDB" id="A0A0F8Y696"/>
<name>A0A0F8Y696_9ZZZZ</name>
<keyword evidence="1" id="KW-0472">Membrane</keyword>
<accession>A0A0F8Y696</accession>
<organism evidence="2">
    <name type="scientific">marine sediment metagenome</name>
    <dbReference type="NCBI Taxonomy" id="412755"/>
    <lineage>
        <taxon>unclassified sequences</taxon>
        <taxon>metagenomes</taxon>
        <taxon>ecological metagenomes</taxon>
    </lineage>
</organism>
<evidence type="ECO:0000313" key="2">
    <source>
        <dbReference type="EMBL" id="KKK76828.1"/>
    </source>
</evidence>